<dbReference type="Proteomes" id="UP001629288">
    <property type="component" value="Unassembled WGS sequence"/>
</dbReference>
<organism evidence="1 2">
    <name type="scientific">Paraburkholderia strydomiana</name>
    <dbReference type="NCBI Taxonomy" id="1245417"/>
    <lineage>
        <taxon>Bacteria</taxon>
        <taxon>Pseudomonadati</taxon>
        <taxon>Pseudomonadota</taxon>
        <taxon>Betaproteobacteria</taxon>
        <taxon>Burkholderiales</taxon>
        <taxon>Burkholderiaceae</taxon>
        <taxon>Paraburkholderia</taxon>
    </lineage>
</organism>
<dbReference type="EMBL" id="JAQQDH010000001">
    <property type="protein sequence ID" value="MFM0442041.1"/>
    <property type="molecule type" value="Genomic_DNA"/>
</dbReference>
<accession>A0ABW9BS31</accession>
<name>A0ABW9BS31_9BURK</name>
<dbReference type="RefSeq" id="WP_408127816.1">
    <property type="nucleotide sequence ID" value="NZ_JAQQDH010000001.1"/>
</dbReference>
<reference evidence="1 2" key="1">
    <citation type="journal article" date="2024" name="Chem. Sci.">
        <title>Discovery of megapolipeptins by genome mining of a Burkholderiales bacteria collection.</title>
        <authorList>
            <person name="Paulo B.S."/>
            <person name="Recchia M.J.J."/>
            <person name="Lee S."/>
            <person name="Fergusson C.H."/>
            <person name="Romanowski S.B."/>
            <person name="Hernandez A."/>
            <person name="Krull N."/>
            <person name="Liu D.Y."/>
            <person name="Cavanagh H."/>
            <person name="Bos A."/>
            <person name="Gray C.A."/>
            <person name="Murphy B.T."/>
            <person name="Linington R.G."/>
            <person name="Eustaquio A.S."/>
        </authorList>
    </citation>
    <scope>NUCLEOTIDE SEQUENCE [LARGE SCALE GENOMIC DNA]</scope>
    <source>
        <strain evidence="1 2">RL17-379-BIB-C</strain>
    </source>
</reference>
<keyword evidence="2" id="KW-1185">Reference proteome</keyword>
<evidence type="ECO:0000313" key="1">
    <source>
        <dbReference type="EMBL" id="MFM0442041.1"/>
    </source>
</evidence>
<dbReference type="InterPro" id="IPR019289">
    <property type="entry name" value="Phage_tail_E/E"/>
</dbReference>
<proteinExistence type="predicted"/>
<evidence type="ECO:0000313" key="2">
    <source>
        <dbReference type="Proteomes" id="UP001629288"/>
    </source>
</evidence>
<protein>
    <submittedName>
        <fullName evidence="1">Phage tail assembly protein</fullName>
    </submittedName>
</protein>
<gene>
    <name evidence="1" type="ORF">PQR00_00460</name>
</gene>
<sequence length="101" mass="10870">MIVTLSKPITAHGEEVMQLDLREPTAEDVMEIGFPYLVVQSDDGQGVELRPKVAGRYISRLAKVPMSSVKQLTVSDLSKFQGLIMGFFGQGDEAAAATEGA</sequence>
<dbReference type="Pfam" id="PF10109">
    <property type="entry name" value="Phage_TAC_7"/>
    <property type="match status" value="1"/>
</dbReference>
<comment type="caution">
    <text evidence="1">The sequence shown here is derived from an EMBL/GenBank/DDBJ whole genome shotgun (WGS) entry which is preliminary data.</text>
</comment>